<dbReference type="RefSeq" id="WP_171781998.1">
    <property type="nucleotide sequence ID" value="NZ_BAAAML010000002.1"/>
</dbReference>
<dbReference type="PRINTS" id="PR00040">
    <property type="entry name" value="HTHMERR"/>
</dbReference>
<keyword evidence="1 4" id="KW-0238">DNA-binding</keyword>
<accession>A0ABX1ZYP4</accession>
<proteinExistence type="predicted"/>
<dbReference type="PROSITE" id="PS50937">
    <property type="entry name" value="HTH_MERR_2"/>
    <property type="match status" value="1"/>
</dbReference>
<sequence length="276" mass="30222">MHSNELARLAGVSVRTLRHYHQVGVLDEPERSSNGYRRYDVRDLVRVLRIRRLAALGIPLDQVPALLENAEAGGAGGESGELLDELDRELAGQMDRLARQRAVIAQLRDHHVAPDLPPELAPFFGVHPSMGILARIDRDQAVLLAHLAGEEGMPHLAGLYERLGDAVLDARGNDLPERFERLGPTSPDGEISALVEDYLEVYGPVVDELAAAELPLDLSGSEEVLTEYTDAVLNEQQLRAYRLLESRILSRTSENAVDDEPPPVTASTSSPRAGRV</sequence>
<evidence type="ECO:0000256" key="2">
    <source>
        <dbReference type="SAM" id="MobiDB-lite"/>
    </source>
</evidence>
<dbReference type="Pfam" id="PF13411">
    <property type="entry name" value="MerR_1"/>
    <property type="match status" value="1"/>
</dbReference>
<evidence type="ECO:0000313" key="4">
    <source>
        <dbReference type="EMBL" id="NOV95729.1"/>
    </source>
</evidence>
<evidence type="ECO:0000256" key="1">
    <source>
        <dbReference type="ARBA" id="ARBA00023125"/>
    </source>
</evidence>
<reference evidence="4 5" key="1">
    <citation type="submission" date="2020-05" db="EMBL/GenBank/DDBJ databases">
        <title>Genomic Encyclopedia of Type Strains, Phase III (KMG-III): the genomes of soil and plant-associated and newly described type strains.</title>
        <authorList>
            <person name="Whitman W."/>
        </authorList>
    </citation>
    <scope>NUCLEOTIDE SEQUENCE [LARGE SCALE GENOMIC DNA]</scope>
    <source>
        <strain evidence="4 5">KCTC 19046</strain>
    </source>
</reference>
<dbReference type="SUPFAM" id="SSF46955">
    <property type="entry name" value="Putative DNA-binding domain"/>
    <property type="match status" value="1"/>
</dbReference>
<gene>
    <name evidence="4" type="ORF">HDG69_000282</name>
</gene>
<dbReference type="InterPro" id="IPR009061">
    <property type="entry name" value="DNA-bd_dom_put_sf"/>
</dbReference>
<dbReference type="Proteomes" id="UP000757540">
    <property type="component" value="Unassembled WGS sequence"/>
</dbReference>
<dbReference type="GO" id="GO:0003677">
    <property type="term" value="F:DNA binding"/>
    <property type="evidence" value="ECO:0007669"/>
    <property type="project" value="UniProtKB-KW"/>
</dbReference>
<dbReference type="PANTHER" id="PTHR30204:SF93">
    <property type="entry name" value="HTH MERR-TYPE DOMAIN-CONTAINING PROTEIN"/>
    <property type="match status" value="1"/>
</dbReference>
<keyword evidence="5" id="KW-1185">Reference proteome</keyword>
<dbReference type="EMBL" id="JABEZU010000001">
    <property type="protein sequence ID" value="NOV95729.1"/>
    <property type="molecule type" value="Genomic_DNA"/>
</dbReference>
<comment type="caution">
    <text evidence="4">The sequence shown here is derived from an EMBL/GenBank/DDBJ whole genome shotgun (WGS) entry which is preliminary data.</text>
</comment>
<dbReference type="PANTHER" id="PTHR30204">
    <property type="entry name" value="REDOX-CYCLING DRUG-SENSING TRANSCRIPTIONAL ACTIVATOR SOXR"/>
    <property type="match status" value="1"/>
</dbReference>
<feature type="domain" description="HTH merR-type" evidence="3">
    <location>
        <begin position="1"/>
        <end position="69"/>
    </location>
</feature>
<organism evidence="4 5">
    <name type="scientific">Isoptericola halotolerans</name>
    <dbReference type="NCBI Taxonomy" id="300560"/>
    <lineage>
        <taxon>Bacteria</taxon>
        <taxon>Bacillati</taxon>
        <taxon>Actinomycetota</taxon>
        <taxon>Actinomycetes</taxon>
        <taxon>Micrococcales</taxon>
        <taxon>Promicromonosporaceae</taxon>
        <taxon>Isoptericola</taxon>
    </lineage>
</organism>
<dbReference type="CDD" id="cd00592">
    <property type="entry name" value="HTH_MerR-like"/>
    <property type="match status" value="1"/>
</dbReference>
<dbReference type="InterPro" id="IPR000551">
    <property type="entry name" value="MerR-type_HTH_dom"/>
</dbReference>
<name>A0ABX1ZYP4_9MICO</name>
<evidence type="ECO:0000259" key="3">
    <source>
        <dbReference type="PROSITE" id="PS50937"/>
    </source>
</evidence>
<feature type="compositionally biased region" description="Polar residues" evidence="2">
    <location>
        <begin position="265"/>
        <end position="276"/>
    </location>
</feature>
<dbReference type="Gene3D" id="1.10.1660.10">
    <property type="match status" value="1"/>
</dbReference>
<evidence type="ECO:0000313" key="5">
    <source>
        <dbReference type="Proteomes" id="UP000757540"/>
    </source>
</evidence>
<feature type="region of interest" description="Disordered" evidence="2">
    <location>
        <begin position="252"/>
        <end position="276"/>
    </location>
</feature>
<dbReference type="InterPro" id="IPR047057">
    <property type="entry name" value="MerR_fam"/>
</dbReference>
<protein>
    <submittedName>
        <fullName evidence="4">DNA-binding transcriptional MerR regulator</fullName>
    </submittedName>
</protein>
<dbReference type="SMART" id="SM00422">
    <property type="entry name" value="HTH_MERR"/>
    <property type="match status" value="1"/>
</dbReference>